<dbReference type="Pfam" id="PF06030">
    <property type="entry name" value="WxLIP_PGBD"/>
    <property type="match status" value="1"/>
</dbReference>
<protein>
    <submittedName>
        <fullName evidence="5">Cell surface protein</fullName>
    </submittedName>
</protein>
<dbReference type="EMBL" id="JQBS01000018">
    <property type="protein sequence ID" value="KRN56798.1"/>
    <property type="molecule type" value="Genomic_DNA"/>
</dbReference>
<proteinExistence type="predicted"/>
<feature type="domain" description="WxL Interacting Protein host binding" evidence="4">
    <location>
        <begin position="132"/>
        <end position="267"/>
    </location>
</feature>
<evidence type="ECO:0000259" key="4">
    <source>
        <dbReference type="Pfam" id="PF11797"/>
    </source>
</evidence>
<dbReference type="eggNOG" id="COG4072">
    <property type="taxonomic scope" value="Bacteria"/>
</dbReference>
<feature type="region of interest" description="Disordered" evidence="1">
    <location>
        <begin position="318"/>
        <end position="337"/>
    </location>
</feature>
<comment type="caution">
    <text evidence="5">The sequence shown here is derived from an EMBL/GenBank/DDBJ whole genome shotgun (WGS) entry which is preliminary data.</text>
</comment>
<keyword evidence="2" id="KW-0472">Membrane</keyword>
<reference evidence="5 6" key="1">
    <citation type="journal article" date="2015" name="Genome Announc.">
        <title>Expanding the biotechnology potential of lactobacilli through comparative genomics of 213 strains and associated genera.</title>
        <authorList>
            <person name="Sun Z."/>
            <person name="Harris H.M."/>
            <person name="McCann A."/>
            <person name="Guo C."/>
            <person name="Argimon S."/>
            <person name="Zhang W."/>
            <person name="Yang X."/>
            <person name="Jeffery I.B."/>
            <person name="Cooney J.C."/>
            <person name="Kagawa T.F."/>
            <person name="Liu W."/>
            <person name="Song Y."/>
            <person name="Salvetti E."/>
            <person name="Wrobel A."/>
            <person name="Rasinkangas P."/>
            <person name="Parkhill J."/>
            <person name="Rea M.C."/>
            <person name="O'Sullivan O."/>
            <person name="Ritari J."/>
            <person name="Douillard F.P."/>
            <person name="Paul Ross R."/>
            <person name="Yang R."/>
            <person name="Briner A.E."/>
            <person name="Felis G.E."/>
            <person name="de Vos W.M."/>
            <person name="Barrangou R."/>
            <person name="Klaenhammer T.R."/>
            <person name="Caufield P.W."/>
            <person name="Cui Y."/>
            <person name="Zhang H."/>
            <person name="O'Toole P.W."/>
        </authorList>
    </citation>
    <scope>NUCLEOTIDE SEQUENCE [LARGE SCALE GENOMIC DNA]</scope>
    <source>
        <strain evidence="5 6">DSM 20623</strain>
    </source>
</reference>
<dbReference type="InterPro" id="IPR010317">
    <property type="entry name" value="WxLIP_PGBD"/>
</dbReference>
<dbReference type="PATRIC" id="fig|1449336.4.peg.822"/>
<keyword evidence="2" id="KW-0812">Transmembrane</keyword>
<dbReference type="Proteomes" id="UP000051658">
    <property type="component" value="Unassembled WGS sequence"/>
</dbReference>
<name>A0A0R2HWM9_CARDV</name>
<feature type="transmembrane region" description="Helical" evidence="2">
    <location>
        <begin position="280"/>
        <end position="303"/>
    </location>
</feature>
<evidence type="ECO:0000313" key="5">
    <source>
        <dbReference type="EMBL" id="KRN56798.1"/>
    </source>
</evidence>
<evidence type="ECO:0000313" key="6">
    <source>
        <dbReference type="Proteomes" id="UP000051658"/>
    </source>
</evidence>
<evidence type="ECO:0000256" key="2">
    <source>
        <dbReference type="SAM" id="Phobius"/>
    </source>
</evidence>
<evidence type="ECO:0000256" key="1">
    <source>
        <dbReference type="SAM" id="MobiDB-lite"/>
    </source>
</evidence>
<evidence type="ECO:0000259" key="3">
    <source>
        <dbReference type="Pfam" id="PF06030"/>
    </source>
</evidence>
<organism evidence="5 6">
    <name type="scientific">Carnobacterium divergens DSM 20623</name>
    <dbReference type="NCBI Taxonomy" id="1449336"/>
    <lineage>
        <taxon>Bacteria</taxon>
        <taxon>Bacillati</taxon>
        <taxon>Bacillota</taxon>
        <taxon>Bacilli</taxon>
        <taxon>Lactobacillales</taxon>
        <taxon>Carnobacteriaceae</taxon>
        <taxon>Carnobacterium</taxon>
    </lineage>
</organism>
<keyword evidence="2" id="KW-1133">Transmembrane helix</keyword>
<gene>
    <name evidence="5" type="ORF">IV74_GL000807</name>
</gene>
<dbReference type="Pfam" id="PF11797">
    <property type="entry name" value="WxLIP_HBD"/>
    <property type="match status" value="1"/>
</dbReference>
<accession>A0A0R2HWM9</accession>
<sequence length="337" mass="38444">MGYSVKANLPENQIDKNKTYFDLKMDPNQKEEISLTVKNSSEEEIILNIVPNNSKTNQNGVIDYSDENLEKDKSLKYSLTDIISSKQKIKLNPGETKDVTFSIKMPNEELQGIILGGFYIYREDNETKNTNENLQIKNSYSYVIGIQLSQNTIKVDPKLSLNKIKPALQNYHTVVTANIQNSKPTIINNLIIDAKVTKEGESKVIHETNKQGMSMAPNSNFDFPISWDNEPLEAGDYTLHLKINTGEKEWSFDKNFSIGKEDTKKLNDEAVNIDKKEINWNIVALTISILLIICGITIVGLTIRHKKKIDREKKIKAARIKKRRKAKNSERNKKKIT</sequence>
<keyword evidence="6" id="KW-1185">Reference proteome</keyword>
<dbReference type="AlphaFoldDB" id="A0A0R2HWM9"/>
<dbReference type="InterPro" id="IPR021759">
    <property type="entry name" value="WxLIP_HBD"/>
</dbReference>
<feature type="domain" description="WxL Interacting Protein peptidoglycan binding" evidence="3">
    <location>
        <begin position="3"/>
        <end position="120"/>
    </location>
</feature>